<dbReference type="EMBL" id="SPRV01000005">
    <property type="protein sequence ID" value="TIC70805.1"/>
    <property type="molecule type" value="Genomic_DNA"/>
</dbReference>
<dbReference type="Proteomes" id="UP000305362">
    <property type="component" value="Unassembled WGS sequence"/>
</dbReference>
<feature type="active site" description="Proton donor" evidence="9">
    <location>
        <position position="406"/>
    </location>
</feature>
<evidence type="ECO:0000313" key="15">
    <source>
        <dbReference type="EMBL" id="TIC70805.1"/>
    </source>
</evidence>
<dbReference type="PANTHER" id="PTHR47804:SF1">
    <property type="entry name" value="DUF2421 DOMAIN-CONTAINING PROTEIN"/>
    <property type="match status" value="1"/>
</dbReference>
<dbReference type="InterPro" id="IPR009006">
    <property type="entry name" value="Ala_racemase/Decarboxylase_C"/>
</dbReference>
<reference evidence="15 16" key="1">
    <citation type="submission" date="2019-03" db="EMBL/GenBank/DDBJ databases">
        <title>Sequencing 25 genomes of Wallemia mellicola.</title>
        <authorList>
            <person name="Gostincar C."/>
        </authorList>
    </citation>
    <scope>NUCLEOTIDE SEQUENCE [LARGE SCALE GENOMIC DNA]</scope>
    <source>
        <strain evidence="15 16">EXF-1277</strain>
    </source>
</reference>
<evidence type="ECO:0000259" key="14">
    <source>
        <dbReference type="Pfam" id="PF13515"/>
    </source>
</evidence>
<evidence type="ECO:0000256" key="2">
    <source>
        <dbReference type="ARBA" id="ARBA00004141"/>
    </source>
</evidence>
<dbReference type="InterPro" id="IPR000183">
    <property type="entry name" value="Orn/DAP/Arg_de-COase"/>
</dbReference>
<feature type="domain" description="DUF2421" evidence="13">
    <location>
        <begin position="1308"/>
        <end position="1420"/>
    </location>
</feature>
<dbReference type="Pfam" id="PF13515">
    <property type="entry name" value="FUSC_2"/>
    <property type="match status" value="1"/>
</dbReference>
<dbReference type="InterPro" id="IPR018820">
    <property type="entry name" value="BRE4-related_DUF2421"/>
</dbReference>
<evidence type="ECO:0000313" key="16">
    <source>
        <dbReference type="Proteomes" id="UP000305362"/>
    </source>
</evidence>
<keyword evidence="5 9" id="KW-0663">Pyridoxal phosphate</keyword>
<evidence type="ECO:0000256" key="7">
    <source>
        <dbReference type="ARBA" id="ARBA00023136"/>
    </source>
</evidence>
<dbReference type="SUPFAM" id="SSF50621">
    <property type="entry name" value="Alanine racemase C-terminal domain-like"/>
    <property type="match status" value="1"/>
</dbReference>
<feature type="region of interest" description="Disordered" evidence="10">
    <location>
        <begin position="1"/>
        <end position="33"/>
    </location>
</feature>
<feature type="transmembrane region" description="Helical" evidence="11">
    <location>
        <begin position="683"/>
        <end position="701"/>
    </location>
</feature>
<keyword evidence="6 11" id="KW-1133">Transmembrane helix</keyword>
<dbReference type="InterPro" id="IPR049453">
    <property type="entry name" value="Memb_transporter_dom"/>
</dbReference>
<keyword evidence="7 11" id="KW-0472">Membrane</keyword>
<evidence type="ECO:0000256" key="5">
    <source>
        <dbReference type="ARBA" id="ARBA00022898"/>
    </source>
</evidence>
<dbReference type="CDD" id="cd00622">
    <property type="entry name" value="PLPDE_III_ODC"/>
    <property type="match status" value="1"/>
</dbReference>
<feature type="domain" description="Integral membrane bound transporter" evidence="14">
    <location>
        <begin position="1101"/>
        <end position="1225"/>
    </location>
</feature>
<feature type="compositionally biased region" description="Polar residues" evidence="10">
    <location>
        <begin position="1"/>
        <end position="19"/>
    </location>
</feature>
<dbReference type="GO" id="GO:0006596">
    <property type="term" value="P:polyamine biosynthetic process"/>
    <property type="evidence" value="ECO:0007669"/>
    <property type="project" value="InterPro"/>
</dbReference>
<dbReference type="Gene3D" id="3.20.20.10">
    <property type="entry name" value="Alanine racemase"/>
    <property type="match status" value="1"/>
</dbReference>
<dbReference type="PRINTS" id="PR01182">
    <property type="entry name" value="ORNDCRBXLASE"/>
</dbReference>
<keyword evidence="8" id="KW-0456">Lyase</keyword>
<feature type="transmembrane region" description="Helical" evidence="11">
    <location>
        <begin position="554"/>
        <end position="576"/>
    </location>
</feature>
<dbReference type="InterPro" id="IPR022644">
    <property type="entry name" value="De-COase2_N"/>
</dbReference>
<keyword evidence="4 11" id="KW-0812">Transmembrane</keyword>
<evidence type="ECO:0000256" key="6">
    <source>
        <dbReference type="ARBA" id="ARBA00022989"/>
    </source>
</evidence>
<dbReference type="FunFam" id="3.20.20.10:FF:000005">
    <property type="entry name" value="Ornithine decarboxylase"/>
    <property type="match status" value="1"/>
</dbReference>
<sequence length="1504" mass="169381">MQFFETTKSQSNIIMHSNLPTPPPSHSTSPAPSDRQKCVYECLPNLYHGSTESQLAKNVKIFNSQPDFAEEHPFFVADLSSVYKQHIRWKTELPRIEPFFAVKCNPDPYVIRLLAGLGLGFDCASQTEINTILSLPTNCPATENPSNNIIFANPCKAASMIKFARGNQVKMMTFDNTDELHKIARLYPDAQLIIRILTDDSKSVCRFGIKFGAPLDAVPHLLKTAKDLCLNVIGVSFHVGSGCYDPQSYVDAIERSKKTFEVGESLGFKFNLLDVGGGFGHDNFELLARSLGPAVDAHFPVETGVRVIAEPGRFYVHDAFTLATNIIAKRGSDDDINQDLDDQSPKVMFYQNDGVYGAFNCVMFDHAEPKARTLTVQSELTLDDPLLNEKMVKNEEISCSIWGPTCDSLDCVMKNHKLSKGLQVGDWLRWDQMGAYTICAASTFNGFRKADVHYTSGADSEESHQVRKLLQQTAPDLRGLIISTMRRSVTDGPQKQQKRTSILTKRLTFNNPKAARDAVDDWSSVKRPALKDDDKTEKDDWISIDTKRNIIKCAIAYTIATLFTFNPTLNSFISALEFKQKSQLWKVAVNTHTIASVTVWFNPARSRGSMLQAIAFAAVSLVFVTCVSSLVTLILTLIDFNPDDTNWKADLDGFIVAFIFIGVVSSIAAFSRLKMANQTFNSAATMSCIVFYSVVLRNGGIARLVQYLAMAIIGIIITSSVCLLIWPKSSTSALRKDLSSSLNSFGMLLETLYCNFTLEHDKILDKDSFDRAVKDHDEAFVTLQAELPNALRERWLRDKRVNNSQIRQTYKHTVEAIERLAQHLTGLRSCLNMRDDMILKDDSFKKAFQMSVDIASKPMYELTETIVHVLRESSLVFERDSDPTLLTETRRSMLIASERLQRAIRKFDISSGIVLESSQPDARIDAKSFQEPSLITQFYLFNLRELASELYHLILLVDEISEHDLKHVFNSSSRNSNILDEDYQNNAEDDLFDESSSYFSSKPRRPPLLRRRMKKTLSKLIPIDPSEYKVNDQARRWRASKIIEEEHQFTVYERFSQILWEVLTFFERKDVKFAIRTGGALAILSMPSYISYLRPLALNLKLEWALISCFASLSPTVGQTNFMSIQRILGTIVGAAVAVVAFAGLGHSLFGAIGFPILGFFFSLPCFYIVVGSTRYSSSGRFVLQSYNLVALYAFNLRDQDIHSFTIAVKRSTAVTCGITFSMIVSRLWWPQEARKELRRGLGDLILDLGYLYNRHTLAQSVPPLPTTLSPVSVDSFDAASDVERASETTHLLSPQRTLMGEQREEQLSKEFMSMELHIQIHLIKLRNLLSQTKNEPRMRGPFPVKKYADLLGSCQRILEVMHILGMVSQPQNTYARQFIDQFKVERRELVGNVLLFFSVIASSFHSKSPLPPYLPPANKARQNLMDKIQSVSCTDTRPSTSTKDTNYLEMQSSTSHLLVFAYALCMRSLINELETLGVQLQATFGVIGNTDSGVVEFERMFAD</sequence>
<comment type="subcellular location">
    <subcellularLocation>
        <location evidence="2">Membrane</location>
        <topology evidence="2">Multi-pass membrane protein</topology>
    </subcellularLocation>
</comment>
<evidence type="ECO:0000256" key="9">
    <source>
        <dbReference type="PIRSR" id="PIRSR600183-50"/>
    </source>
</evidence>
<dbReference type="InterPro" id="IPR002433">
    <property type="entry name" value="Orn_de-COase"/>
</dbReference>
<feature type="transmembrane region" description="Helical" evidence="11">
    <location>
        <begin position="613"/>
        <end position="638"/>
    </location>
</feature>
<dbReference type="InterPro" id="IPR022653">
    <property type="entry name" value="De-COase2_pyr-phos_BS"/>
</dbReference>
<evidence type="ECO:0000256" key="3">
    <source>
        <dbReference type="ARBA" id="ARBA00008872"/>
    </source>
</evidence>
<evidence type="ECO:0000256" key="1">
    <source>
        <dbReference type="ARBA" id="ARBA00001933"/>
    </source>
</evidence>
<accession>A0AB74KMM5</accession>
<dbReference type="PRINTS" id="PR01179">
    <property type="entry name" value="ODADCRBXLASE"/>
</dbReference>
<dbReference type="Pfam" id="PF10334">
    <property type="entry name" value="BRE4"/>
    <property type="match status" value="1"/>
</dbReference>
<dbReference type="SUPFAM" id="SSF51419">
    <property type="entry name" value="PLP-binding barrel"/>
    <property type="match status" value="1"/>
</dbReference>
<feature type="domain" description="Orn/DAP/Arg decarboxylase 2 N-terminal" evidence="12">
    <location>
        <begin position="80"/>
        <end position="316"/>
    </location>
</feature>
<dbReference type="InterPro" id="IPR052430">
    <property type="entry name" value="IVT-Associated"/>
</dbReference>
<dbReference type="PROSITE" id="PS00878">
    <property type="entry name" value="ODR_DC_2_1"/>
    <property type="match status" value="1"/>
</dbReference>
<evidence type="ECO:0000256" key="10">
    <source>
        <dbReference type="SAM" id="MobiDB-lite"/>
    </source>
</evidence>
<comment type="similarity">
    <text evidence="3">Belongs to the Orn/Lys/Arg decarboxylase class-II family.</text>
</comment>
<dbReference type="GO" id="GO:0004586">
    <property type="term" value="F:ornithine decarboxylase activity"/>
    <property type="evidence" value="ECO:0007669"/>
    <property type="project" value="UniProtKB-ARBA"/>
</dbReference>
<dbReference type="Pfam" id="PF02784">
    <property type="entry name" value="Orn_Arg_deC_N"/>
    <property type="match status" value="1"/>
</dbReference>
<protein>
    <recommendedName>
        <fullName evidence="17">Orn/DAP/Arg decarboxylase 2 N-terminal domain-containing protein</fullName>
    </recommendedName>
</protein>
<evidence type="ECO:0008006" key="17">
    <source>
        <dbReference type="Google" id="ProtNLM"/>
    </source>
</evidence>
<organism evidence="15 16">
    <name type="scientific">Wallemia mellicola</name>
    <dbReference type="NCBI Taxonomy" id="1708541"/>
    <lineage>
        <taxon>Eukaryota</taxon>
        <taxon>Fungi</taxon>
        <taxon>Dikarya</taxon>
        <taxon>Basidiomycota</taxon>
        <taxon>Wallemiomycotina</taxon>
        <taxon>Wallemiomycetes</taxon>
        <taxon>Wallemiales</taxon>
        <taxon>Wallemiaceae</taxon>
        <taxon>Wallemia</taxon>
    </lineage>
</organism>
<feature type="transmembrane region" description="Helical" evidence="11">
    <location>
        <begin position="1129"/>
        <end position="1147"/>
    </location>
</feature>
<dbReference type="PANTHER" id="PTHR47804">
    <property type="entry name" value="60S RIBOSOMAL PROTEIN L19"/>
    <property type="match status" value="1"/>
</dbReference>
<comment type="caution">
    <text evidence="15">The sequence shown here is derived from an EMBL/GenBank/DDBJ whole genome shotgun (WGS) entry which is preliminary data.</text>
</comment>
<feature type="modified residue" description="N6-(pyridoxal phosphate)lysine" evidence="9">
    <location>
        <position position="103"/>
    </location>
</feature>
<dbReference type="GO" id="GO:0016020">
    <property type="term" value="C:membrane"/>
    <property type="evidence" value="ECO:0007669"/>
    <property type="project" value="UniProtKB-SubCell"/>
</dbReference>
<feature type="transmembrane region" description="Helical" evidence="11">
    <location>
        <begin position="653"/>
        <end position="671"/>
    </location>
</feature>
<evidence type="ECO:0000259" key="12">
    <source>
        <dbReference type="Pfam" id="PF02784"/>
    </source>
</evidence>
<name>A0AB74KMM5_9BASI</name>
<dbReference type="InterPro" id="IPR029066">
    <property type="entry name" value="PLP-binding_barrel"/>
</dbReference>
<feature type="transmembrane region" description="Helical" evidence="11">
    <location>
        <begin position="1153"/>
        <end position="1171"/>
    </location>
</feature>
<evidence type="ECO:0000256" key="4">
    <source>
        <dbReference type="ARBA" id="ARBA00022692"/>
    </source>
</evidence>
<evidence type="ECO:0000259" key="13">
    <source>
        <dbReference type="Pfam" id="PF10334"/>
    </source>
</evidence>
<feature type="transmembrane region" description="Helical" evidence="11">
    <location>
        <begin position="707"/>
        <end position="726"/>
    </location>
</feature>
<evidence type="ECO:0000256" key="11">
    <source>
        <dbReference type="SAM" id="Phobius"/>
    </source>
</evidence>
<evidence type="ECO:0000256" key="8">
    <source>
        <dbReference type="ARBA" id="ARBA00023239"/>
    </source>
</evidence>
<proteinExistence type="inferred from homology"/>
<dbReference type="Gene3D" id="2.40.37.10">
    <property type="entry name" value="Lyase, Ornithine Decarboxylase, Chain A, domain 1"/>
    <property type="match status" value="1"/>
</dbReference>
<gene>
    <name evidence="15" type="ORF">E3Q03_00843</name>
</gene>
<comment type="cofactor">
    <cofactor evidence="1 9">
        <name>pyridoxal 5'-phosphate</name>
        <dbReference type="ChEBI" id="CHEBI:597326"/>
    </cofactor>
</comment>